<dbReference type="InterPro" id="IPR027410">
    <property type="entry name" value="TCP-1-like_intermed_sf"/>
</dbReference>
<sequence length="819" mass="89090">MSEPDVPGNPPPFLSPGQWHAAGFVMSARARRPLRPLGVQTSRGGVLATGRSACGGGWWRAAEAPVAVAGPPHLTSPHLTSPQFASAQPSGGERRKIQPNRWYLLPMAFEDVNARRHIGLQQLSALALAGRTLLGPMKSCKFIVDESTNQSTLICSAVRLIESLDLTSAAGQLLNETIQAQNKEFKTGMSTLLFLIGAWSNAILECLQQNVPISAIVSLMSEGLNSCCERVQCLQISIQDVNKELCSSSVRPSAFKIKTCQTGHDSLLNPQSFLYFQKDISVPEEVIPINSRSRQEDGCNFNKCLVSPLAGLGSIASLVKPAGDKSTSVTSGSGVVASSYNKQKLTHSRYFSTLGKSHFSHQQDNFQGYLSGQSADPCECYGLGHLAMTLSHGNQASMKLLQSIVAYQQERAECSGSSQFNIAEVVTCCLLGLPESYSCVSPGFVTLVSPEQATVIKYIEDKPLRILLVDGDLTEQYRHLGFNRPCNVRTILEHRSLQEGRAGDLWLSRMLDILINFEVNLVLVKGNVCENLMERCIANSILVIGSVTRDVLCAFGEVTSAQPVTYLTQLNSSCVGNGAQVELWKACDGRAMDLGELVPARVKVRGIPLLTAVLTTTVASKMQLIEDQFWTLVYRLHHALNDEKVFLGGGAVELLCLSHIQMLAEQSLQPANKNAVKEFHNPWLAASATEYKSVVLQALARGWKQYLSVVMCNTAKAASELEACTSIDHHLKKAAGCGSPSAYILKEFRRGDLLRGGSGPFADHGEGLKVYDNVTAKTEAWRRALDLVLLVLQTDAEIITGPKRNQLLNSHMSSEFTFL</sequence>
<dbReference type="GO" id="GO:0051131">
    <property type="term" value="P:chaperone-mediated protein complex assembly"/>
    <property type="evidence" value="ECO:0007669"/>
    <property type="project" value="InterPro"/>
</dbReference>
<dbReference type="Gene3D" id="1.10.560.10">
    <property type="entry name" value="GroEL-like equatorial domain"/>
    <property type="match status" value="2"/>
</dbReference>
<dbReference type="SUPFAM" id="SSF52029">
    <property type="entry name" value="GroEL apical domain-like"/>
    <property type="match status" value="1"/>
</dbReference>
<dbReference type="InterPro" id="IPR027409">
    <property type="entry name" value="GroEL-like_apical_dom_sf"/>
</dbReference>
<dbReference type="SUPFAM" id="SSF48592">
    <property type="entry name" value="GroEL equatorial domain-like"/>
    <property type="match status" value="1"/>
</dbReference>
<dbReference type="EMBL" id="JAUNZN010000007">
    <property type="protein sequence ID" value="KAK4818908.1"/>
    <property type="molecule type" value="Genomic_DNA"/>
</dbReference>
<evidence type="ECO:0000313" key="2">
    <source>
        <dbReference type="EMBL" id="KAK4818908.1"/>
    </source>
</evidence>
<evidence type="ECO:0000313" key="3">
    <source>
        <dbReference type="Proteomes" id="UP001333110"/>
    </source>
</evidence>
<accession>A0AAN7MZI2</accession>
<protein>
    <recommendedName>
        <fullName evidence="4">Bardet-Biedl syndrome 12</fullName>
    </recommendedName>
</protein>
<dbReference type="Gene3D" id="3.30.260.10">
    <property type="entry name" value="TCP-1-like chaperonin intermediate domain"/>
    <property type="match status" value="1"/>
</dbReference>
<feature type="region of interest" description="Disordered" evidence="1">
    <location>
        <begin position="75"/>
        <end position="94"/>
    </location>
</feature>
<name>A0AAN7MZI2_MYCAM</name>
<reference evidence="2 3" key="1">
    <citation type="journal article" date="2023" name="J. Hered.">
        <title>Chromosome-level genome of the wood stork (Mycteria americana) provides insight into avian chromosome evolution.</title>
        <authorList>
            <person name="Flamio R. Jr."/>
            <person name="Ramstad K.M."/>
        </authorList>
    </citation>
    <scope>NUCLEOTIDE SEQUENCE [LARGE SCALE GENOMIC DNA]</scope>
    <source>
        <strain evidence="2">JAX WOST 10</strain>
    </source>
</reference>
<dbReference type="Gene3D" id="3.50.7.10">
    <property type="entry name" value="GroEL"/>
    <property type="match status" value="1"/>
</dbReference>
<organism evidence="2 3">
    <name type="scientific">Mycteria americana</name>
    <name type="common">Wood stork</name>
    <dbReference type="NCBI Taxonomy" id="33587"/>
    <lineage>
        <taxon>Eukaryota</taxon>
        <taxon>Metazoa</taxon>
        <taxon>Chordata</taxon>
        <taxon>Craniata</taxon>
        <taxon>Vertebrata</taxon>
        <taxon>Euteleostomi</taxon>
        <taxon>Archelosauria</taxon>
        <taxon>Archosauria</taxon>
        <taxon>Dinosauria</taxon>
        <taxon>Saurischia</taxon>
        <taxon>Theropoda</taxon>
        <taxon>Coelurosauria</taxon>
        <taxon>Aves</taxon>
        <taxon>Neognathae</taxon>
        <taxon>Neoaves</taxon>
        <taxon>Aequornithes</taxon>
        <taxon>Ciconiiformes</taxon>
        <taxon>Ciconiidae</taxon>
        <taxon>Mycteria</taxon>
    </lineage>
</organism>
<dbReference type="AlphaFoldDB" id="A0AAN7MZI2"/>
<keyword evidence="3" id="KW-1185">Reference proteome</keyword>
<comment type="caution">
    <text evidence="2">The sequence shown here is derived from an EMBL/GenBank/DDBJ whole genome shotgun (WGS) entry which is preliminary data.</text>
</comment>
<dbReference type="InterPro" id="IPR042984">
    <property type="entry name" value="BBS12"/>
</dbReference>
<evidence type="ECO:0008006" key="4">
    <source>
        <dbReference type="Google" id="ProtNLM"/>
    </source>
</evidence>
<gene>
    <name evidence="2" type="ORF">QYF61_021985</name>
</gene>
<dbReference type="Proteomes" id="UP001333110">
    <property type="component" value="Unassembled WGS sequence"/>
</dbReference>
<evidence type="ECO:0000256" key="1">
    <source>
        <dbReference type="SAM" id="MobiDB-lite"/>
    </source>
</evidence>
<dbReference type="GO" id="GO:0005524">
    <property type="term" value="F:ATP binding"/>
    <property type="evidence" value="ECO:0007669"/>
    <property type="project" value="InterPro"/>
</dbReference>
<feature type="compositionally biased region" description="Polar residues" evidence="1">
    <location>
        <begin position="77"/>
        <end position="89"/>
    </location>
</feature>
<dbReference type="InterPro" id="IPR027413">
    <property type="entry name" value="GROEL-like_equatorial_sf"/>
</dbReference>
<dbReference type="PANTHER" id="PTHR46883:SF1">
    <property type="entry name" value="BARDET-BIEDL SYNDROME 12 PROTEIN"/>
    <property type="match status" value="1"/>
</dbReference>
<dbReference type="GO" id="GO:0045494">
    <property type="term" value="P:photoreceptor cell maintenance"/>
    <property type="evidence" value="ECO:0007669"/>
    <property type="project" value="TreeGrafter"/>
</dbReference>
<proteinExistence type="predicted"/>
<dbReference type="PANTHER" id="PTHR46883">
    <property type="entry name" value="BARDET-BIEDL SYNDROME 12 PROTEIN"/>
    <property type="match status" value="1"/>
</dbReference>